<evidence type="ECO:0000313" key="3">
    <source>
        <dbReference type="Proteomes" id="UP000327458"/>
    </source>
</evidence>
<dbReference type="AlphaFoldDB" id="A0A5M8ICC6"/>
<keyword evidence="1" id="KW-0472">Membrane</keyword>
<gene>
    <name evidence="2" type="ORF">FP507_02005</name>
</gene>
<dbReference type="Proteomes" id="UP000327458">
    <property type="component" value="Unassembled WGS sequence"/>
</dbReference>
<name>A0A5M8ICC6_CHLPH</name>
<proteinExistence type="predicted"/>
<evidence type="ECO:0000256" key="1">
    <source>
        <dbReference type="SAM" id="Phobius"/>
    </source>
</evidence>
<accession>A0A5M8ICC6</accession>
<feature type="transmembrane region" description="Helical" evidence="1">
    <location>
        <begin position="150"/>
        <end position="168"/>
    </location>
</feature>
<comment type="caution">
    <text evidence="2">The sequence shown here is derived from an EMBL/GenBank/DDBJ whole genome shotgun (WGS) entry which is preliminary data.</text>
</comment>
<dbReference type="RefSeq" id="WP_126341765.1">
    <property type="nucleotide sequence ID" value="NZ_RXYJ01000003.1"/>
</dbReference>
<evidence type="ECO:0000313" key="2">
    <source>
        <dbReference type="EMBL" id="KAA6232009.1"/>
    </source>
</evidence>
<sequence length="197" mass="22707">MRVRVKKRILDRYERSDDGRVCIDVAARRVEDLYEDFDKTAPYHRKDLDADLADYLGDCVREIGGVDFLIRFTLERPLSEDLVRRIRSSVKGFFLYRCELEQASVRKMLRASLGMLVAGILLLALSLWLPGRFEFTGDRNAFPGRILVEGITIASWVAIWESLVRFLLSWPPQIRRIRMYGRIAAAPVLVRHHEGGG</sequence>
<dbReference type="EMBL" id="VMRG01000001">
    <property type="protein sequence ID" value="KAA6232009.1"/>
    <property type="molecule type" value="Genomic_DNA"/>
</dbReference>
<keyword evidence="1" id="KW-1133">Transmembrane helix</keyword>
<keyword evidence="1" id="KW-0812">Transmembrane</keyword>
<reference evidence="2 3" key="1">
    <citation type="submission" date="2019-07" db="EMBL/GenBank/DDBJ databases">
        <title>Draft genome Sequence of Chlorobium phaeovibrioides sp. strain PhvTcv-s14, from the Phylum Chlorobi.</title>
        <authorList>
            <person name="Babenko V."/>
            <person name="Boldyreva D."/>
            <person name="Kanygina A."/>
            <person name="Selezneva O."/>
            <person name="Akopiyan T."/>
            <person name="Lunina O."/>
        </authorList>
    </citation>
    <scope>NUCLEOTIDE SEQUENCE [LARGE SCALE GENOMIC DNA]</scope>
    <source>
        <strain evidence="2 3">GrTcv12</strain>
    </source>
</reference>
<protein>
    <submittedName>
        <fullName evidence="2">Uncharacterized protein</fullName>
    </submittedName>
</protein>
<feature type="transmembrane region" description="Helical" evidence="1">
    <location>
        <begin position="111"/>
        <end position="130"/>
    </location>
</feature>
<organism evidence="2 3">
    <name type="scientific">Chlorobium phaeovibrioides</name>
    <dbReference type="NCBI Taxonomy" id="1094"/>
    <lineage>
        <taxon>Bacteria</taxon>
        <taxon>Pseudomonadati</taxon>
        <taxon>Chlorobiota</taxon>
        <taxon>Chlorobiia</taxon>
        <taxon>Chlorobiales</taxon>
        <taxon>Chlorobiaceae</taxon>
        <taxon>Chlorobium/Pelodictyon group</taxon>
        <taxon>Chlorobium</taxon>
    </lineage>
</organism>